<dbReference type="Proteomes" id="UP001149165">
    <property type="component" value="Unassembled WGS sequence"/>
</dbReference>
<comment type="caution">
    <text evidence="1">The sequence shown here is derived from an EMBL/GenBank/DDBJ whole genome shotgun (WGS) entry which is preliminary data.</text>
</comment>
<sequence length="88" mass="9955">MVMPDFTCNPEEIYDFAHWAFSSDGLPNLQVLACGDFSYDERYSKFNVLLCKSDNGYQTLTPSNGSSWDLVQDNMDMLAACPLEDILE</sequence>
<reference evidence="1" key="2">
    <citation type="journal article" date="2023" name="IMA Fungus">
        <title>Comparative genomic study of the Penicillium genus elucidates a diverse pangenome and 15 lateral gene transfer events.</title>
        <authorList>
            <person name="Petersen C."/>
            <person name="Sorensen T."/>
            <person name="Nielsen M.R."/>
            <person name="Sondergaard T.E."/>
            <person name="Sorensen J.L."/>
            <person name="Fitzpatrick D.A."/>
            <person name="Frisvad J.C."/>
            <person name="Nielsen K.L."/>
        </authorList>
    </citation>
    <scope>NUCLEOTIDE SEQUENCE</scope>
    <source>
        <strain evidence="1">IBT 30069</strain>
    </source>
</reference>
<name>A0A9W9KJJ5_9EURO</name>
<protein>
    <submittedName>
        <fullName evidence="1">Uncharacterized protein</fullName>
    </submittedName>
</protein>
<dbReference type="OrthoDB" id="4361615at2759"/>
<reference evidence="1" key="1">
    <citation type="submission" date="2022-11" db="EMBL/GenBank/DDBJ databases">
        <authorList>
            <person name="Petersen C."/>
        </authorList>
    </citation>
    <scope>NUCLEOTIDE SEQUENCE</scope>
    <source>
        <strain evidence="1">IBT 30069</strain>
    </source>
</reference>
<evidence type="ECO:0000313" key="1">
    <source>
        <dbReference type="EMBL" id="KAJ5108720.1"/>
    </source>
</evidence>
<evidence type="ECO:0000313" key="2">
    <source>
        <dbReference type="Proteomes" id="UP001149165"/>
    </source>
</evidence>
<dbReference type="AlphaFoldDB" id="A0A9W9KJJ5"/>
<organism evidence="1 2">
    <name type="scientific">Penicillium angulare</name>
    <dbReference type="NCBI Taxonomy" id="116970"/>
    <lineage>
        <taxon>Eukaryota</taxon>
        <taxon>Fungi</taxon>
        <taxon>Dikarya</taxon>
        <taxon>Ascomycota</taxon>
        <taxon>Pezizomycotina</taxon>
        <taxon>Eurotiomycetes</taxon>
        <taxon>Eurotiomycetidae</taxon>
        <taxon>Eurotiales</taxon>
        <taxon>Aspergillaceae</taxon>
        <taxon>Penicillium</taxon>
    </lineage>
</organism>
<accession>A0A9W9KJJ5</accession>
<proteinExistence type="predicted"/>
<dbReference type="EMBL" id="JAPQKH010000003">
    <property type="protein sequence ID" value="KAJ5108720.1"/>
    <property type="molecule type" value="Genomic_DNA"/>
</dbReference>
<gene>
    <name evidence="1" type="ORF">N7456_005395</name>
</gene>
<keyword evidence="2" id="KW-1185">Reference proteome</keyword>